<dbReference type="Proteomes" id="UP001225788">
    <property type="component" value="Chromosome"/>
</dbReference>
<dbReference type="InterPro" id="IPR001387">
    <property type="entry name" value="Cro/C1-type_HTH"/>
</dbReference>
<gene>
    <name evidence="2" type="ORF">Q9315_09650</name>
</gene>
<accession>A0ABY9K4E0</accession>
<evidence type="ECO:0000313" key="3">
    <source>
        <dbReference type="Proteomes" id="UP001225788"/>
    </source>
</evidence>
<dbReference type="InterPro" id="IPR010982">
    <property type="entry name" value="Lambda_DNA-bd_dom_sf"/>
</dbReference>
<feature type="domain" description="HTH cro/C1-type" evidence="1">
    <location>
        <begin position="13"/>
        <end position="69"/>
    </location>
</feature>
<dbReference type="RefSeq" id="WP_306156788.1">
    <property type="nucleotide sequence ID" value="NZ_CP132314.1"/>
</dbReference>
<dbReference type="SUPFAM" id="SSF47413">
    <property type="entry name" value="lambda repressor-like DNA-binding domains"/>
    <property type="match status" value="1"/>
</dbReference>
<dbReference type="SMART" id="SM00530">
    <property type="entry name" value="HTH_XRE"/>
    <property type="match status" value="1"/>
</dbReference>
<keyword evidence="3" id="KW-1185">Reference proteome</keyword>
<name>A0ABY9K4E0_9HYPH</name>
<organism evidence="2 3">
    <name type="scientific">Shinella oryzae</name>
    <dbReference type="NCBI Taxonomy" id="2871820"/>
    <lineage>
        <taxon>Bacteria</taxon>
        <taxon>Pseudomonadati</taxon>
        <taxon>Pseudomonadota</taxon>
        <taxon>Alphaproteobacteria</taxon>
        <taxon>Hyphomicrobiales</taxon>
        <taxon>Rhizobiaceae</taxon>
        <taxon>Shinella</taxon>
    </lineage>
</organism>
<protein>
    <submittedName>
        <fullName evidence="2">S24 family peptidase</fullName>
    </submittedName>
</protein>
<reference evidence="2 3" key="1">
    <citation type="submission" date="2023-08" db="EMBL/GenBank/DDBJ databases">
        <title>Pathogen: clinical or host-associated sample.</title>
        <authorList>
            <person name="Hergert J."/>
            <person name="Casey R."/>
            <person name="Wagner J."/>
            <person name="Young E.L."/>
            <person name="Oakeson K.F."/>
        </authorList>
    </citation>
    <scope>NUCLEOTIDE SEQUENCE [LARGE SCALE GENOMIC DNA]</scope>
    <source>
        <strain evidence="2 3">UPHL-collab-2</strain>
    </source>
</reference>
<dbReference type="PROSITE" id="PS50943">
    <property type="entry name" value="HTH_CROC1"/>
    <property type="match status" value="1"/>
</dbReference>
<evidence type="ECO:0000259" key="1">
    <source>
        <dbReference type="PROSITE" id="PS50943"/>
    </source>
</evidence>
<dbReference type="InterPro" id="IPR036286">
    <property type="entry name" value="LexA/Signal_pep-like_sf"/>
</dbReference>
<dbReference type="CDD" id="cd00093">
    <property type="entry name" value="HTH_XRE"/>
    <property type="match status" value="1"/>
</dbReference>
<proteinExistence type="predicted"/>
<dbReference type="InterPro" id="IPR015927">
    <property type="entry name" value="Peptidase_S24_S26A/B/C"/>
</dbReference>
<sequence length="231" mass="26111">MRDEMTKTYLEWIRANLKKPGKTQVGLAGHLGIAHPQITQLLKGNRKLKVDELPKIAEYLEAELPHGDVTASAGGLTEGIVAGKVEAGTFREVDEFDQSERQRVAIPRDELFPNARQLLFDCSGDSMNDLKPRPILQGDRLVCLAYDDVEHLLELKSGMVVVVERTRDSGHFREWSVKQLELYPDRAEFHPRSTNPKHKPIVIRQDHEADDGVTVKVIALVRRVMNEMPGF</sequence>
<dbReference type="EMBL" id="CP132314">
    <property type="protein sequence ID" value="WLS01712.1"/>
    <property type="molecule type" value="Genomic_DNA"/>
</dbReference>
<evidence type="ECO:0000313" key="2">
    <source>
        <dbReference type="EMBL" id="WLS01712.1"/>
    </source>
</evidence>
<dbReference type="Gene3D" id="2.10.109.10">
    <property type="entry name" value="Umud Fragment, subunit A"/>
    <property type="match status" value="1"/>
</dbReference>
<dbReference type="SUPFAM" id="SSF51306">
    <property type="entry name" value="LexA/Signal peptidase"/>
    <property type="match status" value="1"/>
</dbReference>
<dbReference type="Pfam" id="PF00717">
    <property type="entry name" value="Peptidase_S24"/>
    <property type="match status" value="1"/>
</dbReference>
<dbReference type="Gene3D" id="1.10.260.40">
    <property type="entry name" value="lambda repressor-like DNA-binding domains"/>
    <property type="match status" value="1"/>
</dbReference>